<keyword evidence="6 7" id="KW-0472">Membrane</keyword>
<evidence type="ECO:0000313" key="8">
    <source>
        <dbReference type="EMBL" id="AXI61354.1"/>
    </source>
</evidence>
<dbReference type="PANTHER" id="PTHR33452">
    <property type="entry name" value="OXIDOREDUCTASE CATD-RELATED"/>
    <property type="match status" value="1"/>
</dbReference>
<reference evidence="8 9" key="1">
    <citation type="submission" date="2018-05" db="EMBL/GenBank/DDBJ databases">
        <title>Complete genome sequence of Pseudomonas kribbensis 46-2(T).</title>
        <authorList>
            <person name="Jeong H."/>
            <person name="Lee S.-G."/>
            <person name="Rha E."/>
            <person name="Kim H."/>
        </authorList>
    </citation>
    <scope>NUCLEOTIDE SEQUENCE [LARGE SCALE GENOMIC DNA]</scope>
    <source>
        <strain evidence="8 9">46-2</strain>
    </source>
</reference>
<dbReference type="KEGG" id="pke:DLD99_13005"/>
<gene>
    <name evidence="8" type="ORF">DLD99_13005</name>
</gene>
<keyword evidence="5 7" id="KW-1133">Transmembrane helix</keyword>
<feature type="transmembrane region" description="Helical" evidence="7">
    <location>
        <begin position="61"/>
        <end position="82"/>
    </location>
</feature>
<comment type="subcellular location">
    <subcellularLocation>
        <location evidence="1">Cell membrane</location>
        <topology evidence="1">Multi-pass membrane protein</topology>
    </subcellularLocation>
</comment>
<proteinExistence type="inferred from homology"/>
<evidence type="ECO:0000313" key="9">
    <source>
        <dbReference type="Proteomes" id="UP000253720"/>
    </source>
</evidence>
<feature type="transmembrane region" description="Helical" evidence="7">
    <location>
        <begin position="89"/>
        <end position="109"/>
    </location>
</feature>
<organism evidence="8 9">
    <name type="scientific">Pseudomonas kribbensis</name>
    <dbReference type="NCBI Taxonomy" id="1628086"/>
    <lineage>
        <taxon>Bacteria</taxon>
        <taxon>Pseudomonadati</taxon>
        <taxon>Pseudomonadota</taxon>
        <taxon>Gammaproteobacteria</taxon>
        <taxon>Pseudomonadales</taxon>
        <taxon>Pseudomonadaceae</taxon>
        <taxon>Pseudomonas</taxon>
    </lineage>
</organism>
<dbReference type="InterPro" id="IPR032808">
    <property type="entry name" value="DoxX"/>
</dbReference>
<evidence type="ECO:0000256" key="1">
    <source>
        <dbReference type="ARBA" id="ARBA00004651"/>
    </source>
</evidence>
<dbReference type="InterPro" id="IPR051907">
    <property type="entry name" value="DoxX-like_oxidoreductase"/>
</dbReference>
<evidence type="ECO:0000256" key="4">
    <source>
        <dbReference type="ARBA" id="ARBA00022692"/>
    </source>
</evidence>
<dbReference type="Proteomes" id="UP000253720">
    <property type="component" value="Chromosome"/>
</dbReference>
<evidence type="ECO:0000256" key="5">
    <source>
        <dbReference type="ARBA" id="ARBA00022989"/>
    </source>
</evidence>
<evidence type="ECO:0000256" key="6">
    <source>
        <dbReference type="ARBA" id="ARBA00023136"/>
    </source>
</evidence>
<evidence type="ECO:0000256" key="3">
    <source>
        <dbReference type="ARBA" id="ARBA00022475"/>
    </source>
</evidence>
<feature type="transmembrane region" description="Helical" evidence="7">
    <location>
        <begin position="30"/>
        <end position="55"/>
    </location>
</feature>
<dbReference type="RefSeq" id="WP_114882599.1">
    <property type="nucleotide sequence ID" value="NZ_CP029608.1"/>
</dbReference>
<dbReference type="Pfam" id="PF07681">
    <property type="entry name" value="DoxX"/>
    <property type="match status" value="1"/>
</dbReference>
<name>A0A345RPY8_9PSED</name>
<dbReference type="GO" id="GO:0005886">
    <property type="term" value="C:plasma membrane"/>
    <property type="evidence" value="ECO:0007669"/>
    <property type="project" value="UniProtKB-SubCell"/>
</dbReference>
<dbReference type="PANTHER" id="PTHR33452:SF1">
    <property type="entry name" value="INNER MEMBRANE PROTEIN YPHA-RELATED"/>
    <property type="match status" value="1"/>
</dbReference>
<dbReference type="AlphaFoldDB" id="A0A345RPY8"/>
<dbReference type="EMBL" id="CP029608">
    <property type="protein sequence ID" value="AXI61354.1"/>
    <property type="molecule type" value="Genomic_DNA"/>
</dbReference>
<comment type="similarity">
    <text evidence="2">Belongs to the DoxX family.</text>
</comment>
<keyword evidence="3" id="KW-1003">Cell membrane</keyword>
<keyword evidence="9" id="KW-1185">Reference proteome</keyword>
<evidence type="ECO:0000256" key="7">
    <source>
        <dbReference type="SAM" id="Phobius"/>
    </source>
</evidence>
<evidence type="ECO:0000256" key="2">
    <source>
        <dbReference type="ARBA" id="ARBA00006679"/>
    </source>
</evidence>
<feature type="transmembrane region" description="Helical" evidence="7">
    <location>
        <begin position="121"/>
        <end position="140"/>
    </location>
</feature>
<keyword evidence="4 7" id="KW-0812">Transmembrane</keyword>
<sequence>MATSANIAQATAVQNASDTKQASAALIGRVLLSVIFILSGFSKLAAPAMMIGYIGSVGLPLPQVALALAIIVEIGGGLALIAGYRTRTVAAVLAAFSVVTALAFHNALADQNQFIHFFKNIAMAGGLLQVVAFGAGRFSLDARRR</sequence>
<protein>
    <submittedName>
        <fullName evidence="8">LysR family transcriptional regulator</fullName>
    </submittedName>
</protein>
<accession>A0A345RPY8</accession>